<dbReference type="Pfam" id="PF16874">
    <property type="entry name" value="Glyco_hydro_36C"/>
    <property type="match status" value="1"/>
</dbReference>
<keyword evidence="9" id="KW-1185">Reference proteome</keyword>
<dbReference type="PRINTS" id="PR00743">
    <property type="entry name" value="GLHYDRLASE36"/>
</dbReference>
<sequence length="752" mass="86076">MSITVSGKGKTFHLSNNEISYIMTVLPNSQLGQVYFGKKIRERDDYSSFLEYRARPMASCVFDTDKNFSMEHIRQEYGVFGATDYRMPAAEVVQENGSRISEFTYSDYRIESGKPKLPGLPATYTEEDSEAETLVICLKDNLTGLDLELFYTIFAEGGIIARSARFTNCGGENLHLTSAMSLCLDLPDSDYDWIQLSGAWARERYPKERRLEQGIQSVGSLRGHSSHNHNPFVILKRPTADEFQGEAIGFSLVYSGNFLAQAEVDTYDTTRMLLGIHPEGFDWKLEPGEMFQTPEAVMVYTDRGLNHLSQTFHTLYRSRLARGYWRDRERPILLNNWEATYFDFTEEKLLSIARKGHDCGVELFVLDDGWFGKRNGEHAGLGDWFVNREKLPDGITGLSEKIEDLGMRFGLWIEPEMVNMDSDLYRAHPDWVICAPGRAMSHGRYQYVLDFSRKEVVDHIYGMLSKILSEAKISYIKWDMNRSITECFSAALPADRQGEVFHRYILGVYDLYERLTSEFPHVLFESCSSGGARFDPGMLYYAPQAWTSDDTDAVERVKIQYGTSYCYPISSMGSHVSVTPNHQLNRCTPLDTRANVAYFGTFGYELDLNVLTEEEQAEVVRQIAFMKEYRHLFQFGTFYRLKSPFDGNISAWMTVSADKTEAVVGWYRTLNGTNQPYSRLYLKGLDADAAYTVICEGEKSEYYGDELMNHGLITSDSSSGQRNESEPLRLDFDSRLYILKKIPDNQEHENER</sequence>
<evidence type="ECO:0000313" key="8">
    <source>
        <dbReference type="EMBL" id="MCC2253118.1"/>
    </source>
</evidence>
<feature type="domain" description="Glycosyl hydrolase family 36 N-terminal" evidence="7">
    <location>
        <begin position="30"/>
        <end position="286"/>
    </location>
</feature>
<dbReference type="Proteomes" id="UP001198151">
    <property type="component" value="Unassembled WGS sequence"/>
</dbReference>
<accession>A0ABS8FT27</accession>
<dbReference type="PROSITE" id="PS00512">
    <property type="entry name" value="ALPHA_GALACTOSIDASE"/>
    <property type="match status" value="1"/>
</dbReference>
<dbReference type="InterPro" id="IPR002252">
    <property type="entry name" value="Glyco_hydro_36"/>
</dbReference>
<dbReference type="PANTHER" id="PTHR43053">
    <property type="entry name" value="GLYCOSIDASE FAMILY 31"/>
    <property type="match status" value="1"/>
</dbReference>
<dbReference type="InterPro" id="IPR013785">
    <property type="entry name" value="Aldolase_TIM"/>
</dbReference>
<dbReference type="InterPro" id="IPR031704">
    <property type="entry name" value="Glyco_hydro_36_N"/>
</dbReference>
<keyword evidence="3 5" id="KW-0378">Hydrolase</keyword>
<evidence type="ECO:0000259" key="6">
    <source>
        <dbReference type="Pfam" id="PF16874"/>
    </source>
</evidence>
<dbReference type="InterPro" id="IPR013780">
    <property type="entry name" value="Glyco_hydro_b"/>
</dbReference>
<evidence type="ECO:0000256" key="1">
    <source>
        <dbReference type="ARBA" id="ARBA00001255"/>
    </source>
</evidence>
<evidence type="ECO:0000256" key="5">
    <source>
        <dbReference type="PIRNR" id="PIRNR005536"/>
    </source>
</evidence>
<dbReference type="EC" id="3.2.1.22" evidence="2 5"/>
<name>A0ABS8FT27_9FIRM</name>
<comment type="catalytic activity">
    <reaction evidence="1 5">
        <text>Hydrolysis of terminal, non-reducing alpha-D-galactose residues in alpha-D-galactosides, including galactose oligosaccharides, galactomannans and galactolipids.</text>
        <dbReference type="EC" id="3.2.1.22"/>
    </reaction>
</comment>
<keyword evidence="4 5" id="KW-0326">Glycosidase</keyword>
<dbReference type="InterPro" id="IPR031705">
    <property type="entry name" value="Glyco_hydro_36_C"/>
</dbReference>
<dbReference type="InterPro" id="IPR000111">
    <property type="entry name" value="Glyco_hydro_27/36_CS"/>
</dbReference>
<evidence type="ECO:0000313" key="9">
    <source>
        <dbReference type="Proteomes" id="UP001198151"/>
    </source>
</evidence>
<dbReference type="PIRSF" id="PIRSF005536">
    <property type="entry name" value="Agal"/>
    <property type="match status" value="1"/>
</dbReference>
<reference evidence="8 9" key="1">
    <citation type="submission" date="2021-10" db="EMBL/GenBank/DDBJ databases">
        <title>Anaerobic single-cell dispensing facilitates the cultivation of human gut bacteria.</title>
        <authorList>
            <person name="Afrizal A."/>
        </authorList>
    </citation>
    <scope>NUCLEOTIDE SEQUENCE [LARGE SCALE GENOMIC DNA]</scope>
    <source>
        <strain evidence="8 9">CLA-AA-H200</strain>
    </source>
</reference>
<dbReference type="Pfam" id="PF02065">
    <property type="entry name" value="Melibiase"/>
    <property type="match status" value="1"/>
</dbReference>
<protein>
    <recommendedName>
        <fullName evidence="2 5">Alpha-galactosidase</fullName>
        <ecNumber evidence="2 5">3.2.1.22</ecNumber>
    </recommendedName>
</protein>
<dbReference type="GO" id="GO:0004557">
    <property type="term" value="F:alpha-galactosidase activity"/>
    <property type="evidence" value="ECO:0007669"/>
    <property type="project" value="UniProtKB-EC"/>
</dbReference>
<dbReference type="InterPro" id="IPR038417">
    <property type="entry name" value="Alpga-gal_N_sf"/>
</dbReference>
<dbReference type="InterPro" id="IPR050985">
    <property type="entry name" value="Alpha-glycosidase_related"/>
</dbReference>
<comment type="caution">
    <text evidence="8">The sequence shown here is derived from an EMBL/GenBank/DDBJ whole genome shotgun (WGS) entry which is preliminary data.</text>
</comment>
<dbReference type="Gene3D" id="3.20.20.70">
    <property type="entry name" value="Aldolase class I"/>
    <property type="match status" value="1"/>
</dbReference>
<comment type="similarity">
    <text evidence="5">Belongs to the glycosyl hydrolase.</text>
</comment>
<evidence type="ECO:0000256" key="3">
    <source>
        <dbReference type="ARBA" id="ARBA00022801"/>
    </source>
</evidence>
<evidence type="ECO:0000256" key="2">
    <source>
        <dbReference type="ARBA" id="ARBA00012755"/>
    </source>
</evidence>
<organism evidence="8 9">
    <name type="scientific">Ruminococcus turbiniformis</name>
    <dbReference type="NCBI Taxonomy" id="2881258"/>
    <lineage>
        <taxon>Bacteria</taxon>
        <taxon>Bacillati</taxon>
        <taxon>Bacillota</taxon>
        <taxon>Clostridia</taxon>
        <taxon>Eubacteriales</taxon>
        <taxon>Oscillospiraceae</taxon>
        <taxon>Ruminococcus</taxon>
    </lineage>
</organism>
<gene>
    <name evidence="8" type="ORF">LKD70_01450</name>
</gene>
<proteinExistence type="inferred from homology"/>
<evidence type="ECO:0000259" key="7">
    <source>
        <dbReference type="Pfam" id="PF16875"/>
    </source>
</evidence>
<dbReference type="InterPro" id="IPR017853">
    <property type="entry name" value="GH"/>
</dbReference>
<dbReference type="PANTHER" id="PTHR43053:SF3">
    <property type="entry name" value="ALPHA-GALACTOSIDASE C-RELATED"/>
    <property type="match status" value="1"/>
</dbReference>
<dbReference type="CDD" id="cd14791">
    <property type="entry name" value="GH36"/>
    <property type="match status" value="1"/>
</dbReference>
<dbReference type="SUPFAM" id="SSF51445">
    <property type="entry name" value="(Trans)glycosidases"/>
    <property type="match status" value="1"/>
</dbReference>
<dbReference type="EMBL" id="JAJEQX010000002">
    <property type="protein sequence ID" value="MCC2253118.1"/>
    <property type="molecule type" value="Genomic_DNA"/>
</dbReference>
<dbReference type="RefSeq" id="WP_227706279.1">
    <property type="nucleotide sequence ID" value="NZ_JAJEQX010000002.1"/>
</dbReference>
<dbReference type="Pfam" id="PF16875">
    <property type="entry name" value="Glyco_hydro_36N"/>
    <property type="match status" value="1"/>
</dbReference>
<feature type="domain" description="Glycosyl hydrolase family 36 C-terminal" evidence="6">
    <location>
        <begin position="650"/>
        <end position="739"/>
    </location>
</feature>
<dbReference type="Gene3D" id="2.60.40.1180">
    <property type="entry name" value="Golgi alpha-mannosidase II"/>
    <property type="match status" value="1"/>
</dbReference>
<evidence type="ECO:0000256" key="4">
    <source>
        <dbReference type="ARBA" id="ARBA00023295"/>
    </source>
</evidence>
<dbReference type="Gene3D" id="2.70.98.60">
    <property type="entry name" value="alpha-galactosidase from lactobacil brevis"/>
    <property type="match status" value="1"/>
</dbReference>